<keyword evidence="8" id="KW-1185">Reference proteome</keyword>
<feature type="domain" description="Thioredoxin" evidence="6">
    <location>
        <begin position="34"/>
        <end position="171"/>
    </location>
</feature>
<dbReference type="InterPro" id="IPR013766">
    <property type="entry name" value="Thioredoxin_domain"/>
</dbReference>
<evidence type="ECO:0000256" key="1">
    <source>
        <dbReference type="ARBA" id="ARBA00004383"/>
    </source>
</evidence>
<dbReference type="CDD" id="cd03010">
    <property type="entry name" value="TlpA_like_DsbE"/>
    <property type="match status" value="1"/>
</dbReference>
<dbReference type="RefSeq" id="WP_198324287.1">
    <property type="nucleotide sequence ID" value="NZ_CP104311.1"/>
</dbReference>
<evidence type="ECO:0000313" key="7">
    <source>
        <dbReference type="EMBL" id="WWF02392.1"/>
    </source>
</evidence>
<sequence>MPRLFLLLPLLIFSILGFLFFQGMKLDPNTLPSPLLGKPLPAFELPALREPFGMIRNKDIKGPALVNFWASWCAACRDEHALLLDLARNAGITIYGVDYLDQRETALGWLDRLGDPYAAVLFDERGSLGSEFRVIGAPETYAVDGNNIVRYRHVGRLTWEAWTAMQAALAGPAPHRGRREGEQGCCDFHIE</sequence>
<dbReference type="InterPro" id="IPR013740">
    <property type="entry name" value="Redoxin"/>
</dbReference>
<accession>A0ABZ2F590</accession>
<keyword evidence="3" id="KW-0201">Cytochrome c-type biogenesis</keyword>
<dbReference type="PROSITE" id="PS51352">
    <property type="entry name" value="THIOREDOXIN_2"/>
    <property type="match status" value="1"/>
</dbReference>
<evidence type="ECO:0000313" key="8">
    <source>
        <dbReference type="Proteomes" id="UP001359308"/>
    </source>
</evidence>
<evidence type="ECO:0000256" key="4">
    <source>
        <dbReference type="ARBA" id="ARBA00023157"/>
    </source>
</evidence>
<dbReference type="InterPro" id="IPR036249">
    <property type="entry name" value="Thioredoxin-like_sf"/>
</dbReference>
<keyword evidence="5" id="KW-0676">Redox-active center</keyword>
<dbReference type="Gene3D" id="3.40.30.10">
    <property type="entry name" value="Glutaredoxin"/>
    <property type="match status" value="1"/>
</dbReference>
<dbReference type="Proteomes" id="UP001359308">
    <property type="component" value="Chromosome"/>
</dbReference>
<comment type="similarity">
    <text evidence="2">Belongs to the thioredoxin family. DsbE subfamily.</text>
</comment>
<proteinExistence type="inferred from homology"/>
<reference evidence="7 8" key="1">
    <citation type="submission" date="2022-09" db="EMBL/GenBank/DDBJ databases">
        <authorList>
            <person name="Giprobiosintez L."/>
        </authorList>
    </citation>
    <scope>NUCLEOTIDE SEQUENCE [LARGE SCALE GENOMIC DNA]</scope>
    <source>
        <strain evidence="8">VKPM-B-12549 (GBS-15)</strain>
    </source>
</reference>
<evidence type="ECO:0000259" key="6">
    <source>
        <dbReference type="PROSITE" id="PS51352"/>
    </source>
</evidence>
<dbReference type="InterPro" id="IPR004799">
    <property type="entry name" value="Periplasmic_diS_OxRdtase_DsbE"/>
</dbReference>
<dbReference type="PANTHER" id="PTHR42852">
    <property type="entry name" value="THIOL:DISULFIDE INTERCHANGE PROTEIN DSBE"/>
    <property type="match status" value="1"/>
</dbReference>
<comment type="subcellular location">
    <subcellularLocation>
        <location evidence="1">Cell inner membrane</location>
        <topology evidence="1">Single-pass membrane protein</topology>
        <orientation evidence="1">Periplasmic side</orientation>
    </subcellularLocation>
</comment>
<dbReference type="PANTHER" id="PTHR42852:SF6">
    <property type="entry name" value="THIOL:DISULFIDE INTERCHANGE PROTEIN DSBE"/>
    <property type="match status" value="1"/>
</dbReference>
<dbReference type="NCBIfam" id="TIGR00385">
    <property type="entry name" value="dsbE"/>
    <property type="match status" value="1"/>
</dbReference>
<dbReference type="EMBL" id="CP104311">
    <property type="protein sequence ID" value="WWF02392.1"/>
    <property type="molecule type" value="Genomic_DNA"/>
</dbReference>
<organism evidence="7 8">
    <name type="scientific">Methylococcus capsulatus</name>
    <dbReference type="NCBI Taxonomy" id="414"/>
    <lineage>
        <taxon>Bacteria</taxon>
        <taxon>Pseudomonadati</taxon>
        <taxon>Pseudomonadota</taxon>
        <taxon>Gammaproteobacteria</taxon>
        <taxon>Methylococcales</taxon>
        <taxon>Methylococcaceae</taxon>
        <taxon>Methylococcus</taxon>
    </lineage>
</organism>
<dbReference type="InterPro" id="IPR050553">
    <property type="entry name" value="Thioredoxin_ResA/DsbE_sf"/>
</dbReference>
<evidence type="ECO:0000256" key="3">
    <source>
        <dbReference type="ARBA" id="ARBA00022748"/>
    </source>
</evidence>
<dbReference type="SUPFAM" id="SSF52833">
    <property type="entry name" value="Thioredoxin-like"/>
    <property type="match status" value="1"/>
</dbReference>
<evidence type="ECO:0000256" key="2">
    <source>
        <dbReference type="ARBA" id="ARBA00007758"/>
    </source>
</evidence>
<keyword evidence="4" id="KW-1015">Disulfide bond</keyword>
<dbReference type="Pfam" id="PF08534">
    <property type="entry name" value="Redoxin"/>
    <property type="match status" value="1"/>
</dbReference>
<dbReference type="PROSITE" id="PS00194">
    <property type="entry name" value="THIOREDOXIN_1"/>
    <property type="match status" value="1"/>
</dbReference>
<gene>
    <name evidence="7" type="ORF">N4J17_01890</name>
</gene>
<protein>
    <submittedName>
        <fullName evidence="7">DsbE family thiol:disulfide interchange protein</fullName>
    </submittedName>
</protein>
<dbReference type="InterPro" id="IPR017937">
    <property type="entry name" value="Thioredoxin_CS"/>
</dbReference>
<evidence type="ECO:0000256" key="5">
    <source>
        <dbReference type="ARBA" id="ARBA00023284"/>
    </source>
</evidence>
<name>A0ABZ2F590_METCP</name>